<feature type="compositionally biased region" description="Low complexity" evidence="1">
    <location>
        <begin position="129"/>
        <end position="141"/>
    </location>
</feature>
<sequence length="284" mass="31934">MLYFEFNKEPVRDHCFSLPNCWCAEAEAVRHLRIDHVLVFLLTDRVRGSSTRRGYGEHPSTINSAHSSGFAGDIMFRKPNDDDDCVGSRKVVKAKPLPMKYSQKLSMTGKDFVSFGSEGGNAYTRNESEANSSSSLSGTSLTEDEKNKIHAKILKAEMKGDMELVEKLKRKLEGESATKDPVILLKRSRSGNIMPAHGIKDSGFVESSSRIQREYGKNQTFRDMVQEEKSSSAEDQLMLFHKSIIRYVPPLRRILECVAENQLRLHSSETYATEGTGTCTRVDN</sequence>
<protein>
    <submittedName>
        <fullName evidence="2">Uncharacterized protein</fullName>
    </submittedName>
</protein>
<evidence type="ECO:0000313" key="3">
    <source>
        <dbReference type="Proteomes" id="UP001303046"/>
    </source>
</evidence>
<evidence type="ECO:0000313" key="2">
    <source>
        <dbReference type="EMBL" id="KAK6742750.1"/>
    </source>
</evidence>
<gene>
    <name evidence="2" type="primary">Necator_chrIII.g10940</name>
    <name evidence="2" type="ORF">RB195_010175</name>
</gene>
<evidence type="ECO:0000256" key="1">
    <source>
        <dbReference type="SAM" id="MobiDB-lite"/>
    </source>
</evidence>
<dbReference type="EMBL" id="JAVFWL010000003">
    <property type="protein sequence ID" value="KAK6742750.1"/>
    <property type="molecule type" value="Genomic_DNA"/>
</dbReference>
<proteinExistence type="predicted"/>
<organism evidence="2 3">
    <name type="scientific">Necator americanus</name>
    <name type="common">Human hookworm</name>
    <dbReference type="NCBI Taxonomy" id="51031"/>
    <lineage>
        <taxon>Eukaryota</taxon>
        <taxon>Metazoa</taxon>
        <taxon>Ecdysozoa</taxon>
        <taxon>Nematoda</taxon>
        <taxon>Chromadorea</taxon>
        <taxon>Rhabditida</taxon>
        <taxon>Rhabditina</taxon>
        <taxon>Rhabditomorpha</taxon>
        <taxon>Strongyloidea</taxon>
        <taxon>Ancylostomatidae</taxon>
        <taxon>Bunostominae</taxon>
        <taxon>Necator</taxon>
    </lineage>
</organism>
<feature type="region of interest" description="Disordered" evidence="1">
    <location>
        <begin position="123"/>
        <end position="144"/>
    </location>
</feature>
<keyword evidence="3" id="KW-1185">Reference proteome</keyword>
<reference evidence="2 3" key="1">
    <citation type="submission" date="2023-08" db="EMBL/GenBank/DDBJ databases">
        <title>A Necator americanus chromosomal reference genome.</title>
        <authorList>
            <person name="Ilik V."/>
            <person name="Petrzelkova K.J."/>
            <person name="Pardy F."/>
            <person name="Fuh T."/>
            <person name="Niatou-Singa F.S."/>
            <person name="Gouil Q."/>
            <person name="Baker L."/>
            <person name="Ritchie M.E."/>
            <person name="Jex A.R."/>
            <person name="Gazzola D."/>
            <person name="Li H."/>
            <person name="Toshio Fujiwara R."/>
            <person name="Zhan B."/>
            <person name="Aroian R.V."/>
            <person name="Pafco B."/>
            <person name="Schwarz E.M."/>
        </authorList>
    </citation>
    <scope>NUCLEOTIDE SEQUENCE [LARGE SCALE GENOMIC DNA]</scope>
    <source>
        <strain evidence="2 3">Aroian</strain>
        <tissue evidence="2">Whole animal</tissue>
    </source>
</reference>
<dbReference type="Proteomes" id="UP001303046">
    <property type="component" value="Unassembled WGS sequence"/>
</dbReference>
<accession>A0ABR1CXI6</accession>
<comment type="caution">
    <text evidence="2">The sequence shown here is derived from an EMBL/GenBank/DDBJ whole genome shotgun (WGS) entry which is preliminary data.</text>
</comment>
<name>A0ABR1CXI6_NECAM</name>